<evidence type="ECO:0000313" key="6">
    <source>
        <dbReference type="EMBL" id="NHO53237.1"/>
    </source>
</evidence>
<keyword evidence="3" id="KW-0804">Transcription</keyword>
<name>A0A967BBD6_9PROT</name>
<dbReference type="EMBL" id="WOTH01000006">
    <property type="protein sequence ID" value="NHO53237.1"/>
    <property type="molecule type" value="Genomic_DNA"/>
</dbReference>
<comment type="caution">
    <text evidence="6">The sequence shown here is derived from an EMBL/GenBank/DDBJ whole genome shotgun (WGS) entry which is preliminary data.</text>
</comment>
<dbReference type="PANTHER" id="PTHR30055:SF234">
    <property type="entry name" value="HTH-TYPE TRANSCRIPTIONAL REGULATOR BETI"/>
    <property type="match status" value="1"/>
</dbReference>
<dbReference type="Gene3D" id="1.10.357.10">
    <property type="entry name" value="Tetracycline Repressor, domain 2"/>
    <property type="match status" value="1"/>
</dbReference>
<dbReference type="FunFam" id="1.10.10.60:FF:000141">
    <property type="entry name" value="TetR family transcriptional regulator"/>
    <property type="match status" value="1"/>
</dbReference>
<dbReference type="Pfam" id="PF00440">
    <property type="entry name" value="TetR_N"/>
    <property type="match status" value="1"/>
</dbReference>
<dbReference type="SUPFAM" id="SSF46689">
    <property type="entry name" value="Homeodomain-like"/>
    <property type="match status" value="1"/>
</dbReference>
<feature type="domain" description="HTH tetR-type" evidence="5">
    <location>
        <begin position="27"/>
        <end position="87"/>
    </location>
</feature>
<dbReference type="PROSITE" id="PS50977">
    <property type="entry name" value="HTH_TETR_2"/>
    <property type="match status" value="1"/>
</dbReference>
<dbReference type="InterPro" id="IPR039536">
    <property type="entry name" value="TetR_C_Proteobacteria"/>
</dbReference>
<gene>
    <name evidence="6" type="ORF">GOB87_04580</name>
</gene>
<keyword evidence="7" id="KW-1185">Reference proteome</keyword>
<dbReference type="AlphaFoldDB" id="A0A967BBD6"/>
<organism evidence="6 7">
    <name type="scientific">Acetobacter estunensis</name>
    <dbReference type="NCBI Taxonomy" id="104097"/>
    <lineage>
        <taxon>Bacteria</taxon>
        <taxon>Pseudomonadati</taxon>
        <taxon>Pseudomonadota</taxon>
        <taxon>Alphaproteobacteria</taxon>
        <taxon>Acetobacterales</taxon>
        <taxon>Acetobacteraceae</taxon>
        <taxon>Acetobacter</taxon>
    </lineage>
</organism>
<evidence type="ECO:0000256" key="2">
    <source>
        <dbReference type="ARBA" id="ARBA00023125"/>
    </source>
</evidence>
<dbReference type="InterPro" id="IPR050109">
    <property type="entry name" value="HTH-type_TetR-like_transc_reg"/>
</dbReference>
<proteinExistence type="predicted"/>
<dbReference type="Pfam" id="PF14246">
    <property type="entry name" value="TetR_C_7"/>
    <property type="match status" value="1"/>
</dbReference>
<dbReference type="InterPro" id="IPR001647">
    <property type="entry name" value="HTH_TetR"/>
</dbReference>
<dbReference type="PRINTS" id="PR00455">
    <property type="entry name" value="HTHTETR"/>
</dbReference>
<dbReference type="PANTHER" id="PTHR30055">
    <property type="entry name" value="HTH-TYPE TRANSCRIPTIONAL REGULATOR RUTR"/>
    <property type="match status" value="1"/>
</dbReference>
<keyword evidence="1" id="KW-0805">Transcription regulation</keyword>
<evidence type="ECO:0000256" key="1">
    <source>
        <dbReference type="ARBA" id="ARBA00023015"/>
    </source>
</evidence>
<dbReference type="InterPro" id="IPR009057">
    <property type="entry name" value="Homeodomain-like_sf"/>
</dbReference>
<dbReference type="GO" id="GO:0000976">
    <property type="term" value="F:transcription cis-regulatory region binding"/>
    <property type="evidence" value="ECO:0007669"/>
    <property type="project" value="TreeGrafter"/>
</dbReference>
<evidence type="ECO:0000256" key="3">
    <source>
        <dbReference type="ARBA" id="ARBA00023163"/>
    </source>
</evidence>
<keyword evidence="2 4" id="KW-0238">DNA-binding</keyword>
<protein>
    <submittedName>
        <fullName evidence="6">TetR family transcriptional regulator</fullName>
    </submittedName>
</protein>
<evidence type="ECO:0000259" key="5">
    <source>
        <dbReference type="PROSITE" id="PS50977"/>
    </source>
</evidence>
<dbReference type="Proteomes" id="UP000597459">
    <property type="component" value="Unassembled WGS sequence"/>
</dbReference>
<accession>A0A967BBD6</accession>
<sequence length="224" mass="24903">MNARIPHETDCCAAARGPGRPPEMAECERREKILGAADKVLQTYGYQAASMDKVAQCSGMSKRTLYQLFPSKQELFHALIGARLFCFSPCVRVDAATPEDELIGLLQDIAARLIRPEAIELIRAIIASASESEDIRHIMLSLKGGGETNVFKCWLRDYCFAQGHPETDIEQRARQLFGMTVGELMLDALVIKNIDEDDSRAYITSGAQLFLNALHAEWNTRPSV</sequence>
<reference evidence="6" key="1">
    <citation type="submission" date="2019-11" db="EMBL/GenBank/DDBJ databases">
        <title>Description of new Acetobacter species.</title>
        <authorList>
            <person name="Cleenwerck I."/>
            <person name="Sombolestani A.S."/>
        </authorList>
    </citation>
    <scope>NUCLEOTIDE SEQUENCE</scope>
    <source>
        <strain evidence="6">LMG 1626</strain>
    </source>
</reference>
<evidence type="ECO:0000313" key="7">
    <source>
        <dbReference type="Proteomes" id="UP000597459"/>
    </source>
</evidence>
<evidence type="ECO:0000256" key="4">
    <source>
        <dbReference type="PROSITE-ProRule" id="PRU00335"/>
    </source>
</evidence>
<dbReference type="GO" id="GO:0003700">
    <property type="term" value="F:DNA-binding transcription factor activity"/>
    <property type="evidence" value="ECO:0007669"/>
    <property type="project" value="TreeGrafter"/>
</dbReference>
<feature type="DNA-binding region" description="H-T-H motif" evidence="4">
    <location>
        <begin position="50"/>
        <end position="69"/>
    </location>
</feature>